<organism evidence="1 2">
    <name type="scientific">Daedalea quercina L-15889</name>
    <dbReference type="NCBI Taxonomy" id="1314783"/>
    <lineage>
        <taxon>Eukaryota</taxon>
        <taxon>Fungi</taxon>
        <taxon>Dikarya</taxon>
        <taxon>Basidiomycota</taxon>
        <taxon>Agaricomycotina</taxon>
        <taxon>Agaricomycetes</taxon>
        <taxon>Polyporales</taxon>
        <taxon>Fomitopsis</taxon>
    </lineage>
</organism>
<reference evidence="1 2" key="1">
    <citation type="journal article" date="2016" name="Mol. Biol. Evol.">
        <title>Comparative Genomics of Early-Diverging Mushroom-Forming Fungi Provides Insights into the Origins of Lignocellulose Decay Capabilities.</title>
        <authorList>
            <person name="Nagy L.G."/>
            <person name="Riley R."/>
            <person name="Tritt A."/>
            <person name="Adam C."/>
            <person name="Daum C."/>
            <person name="Floudas D."/>
            <person name="Sun H."/>
            <person name="Yadav J.S."/>
            <person name="Pangilinan J."/>
            <person name="Larsson K.H."/>
            <person name="Matsuura K."/>
            <person name="Barry K."/>
            <person name="Labutti K."/>
            <person name="Kuo R."/>
            <person name="Ohm R.A."/>
            <person name="Bhattacharya S.S."/>
            <person name="Shirouzu T."/>
            <person name="Yoshinaga Y."/>
            <person name="Martin F.M."/>
            <person name="Grigoriev I.V."/>
            <person name="Hibbett D.S."/>
        </authorList>
    </citation>
    <scope>NUCLEOTIDE SEQUENCE [LARGE SCALE GENOMIC DNA]</scope>
    <source>
        <strain evidence="1 2">L-15889</strain>
    </source>
</reference>
<keyword evidence="2" id="KW-1185">Reference proteome</keyword>
<dbReference type="EMBL" id="KV429032">
    <property type="protein sequence ID" value="KZT74707.1"/>
    <property type="molecule type" value="Genomic_DNA"/>
</dbReference>
<dbReference type="Proteomes" id="UP000076727">
    <property type="component" value="Unassembled WGS sequence"/>
</dbReference>
<dbReference type="AlphaFoldDB" id="A0A165UCA3"/>
<sequence>MKTVLKFELRRGRVWPSVNTPLRRVSGWFSLVDGYLRARLPRTQCLLARLWFSLVPLNTLSACRHCRADCQCHFGDLAPSNASAAEPRRRERAALRSLEALPSTEKSIIVCSPSRQLSHQEHLSAGAGRSSCVHRQCTHTPVSARVANVRDGITLPRSALMCADAIEARPTFTSECPSSEALPSFTLICLHRDARSHLTEETSATRRAA</sequence>
<evidence type="ECO:0000313" key="2">
    <source>
        <dbReference type="Proteomes" id="UP000076727"/>
    </source>
</evidence>
<accession>A0A165UCA3</accession>
<gene>
    <name evidence="1" type="ORF">DAEQUDRAFT_3213</name>
</gene>
<proteinExistence type="predicted"/>
<name>A0A165UCA3_9APHY</name>
<evidence type="ECO:0000313" key="1">
    <source>
        <dbReference type="EMBL" id="KZT74707.1"/>
    </source>
</evidence>
<protein>
    <submittedName>
        <fullName evidence="1">Uncharacterized protein</fullName>
    </submittedName>
</protein>